<keyword evidence="7 8" id="KW-0998">Cell outer membrane</keyword>
<sequence>MKFIKIICLFLFVFTSAKLYAQVRTIKGHIVDEKNIPLPGVSISEEGNLRNGAVSDENGDFVITLKSVNNTIRFTMVSYVTLSLQADAGKKMAIKMKPDTKGLDDVVIVGYSTQKRITNPGAVSSIKAAEIENVPTSSIQNTLAGRLPGFTAIQRSGQPGSDAAQFFIRGVNSINNDNQPLIIVDDIQYTYAQVAQLDPNEIETITILKDASTTAIYGVRGANGAMVITTKRGMISKPSINLSTQFGINQVIQYPSYLDAYATAVLQNEAYINDSYGLASPLTLPWTAADLKMFKDGSDPYGHPNVNWQKELLKNSSTQSNYNVDIRGGNSKVKYFTSFGYFKQNGLLRDFTPTNPDDDGVEPNYFYNRVNFRSNLDITPTKTLNIRFDLNGRFETINNPNGPLDAAGLFKELISFRNLSAFSMPTVNPNGTYGYANQSWGNGYVNPISRLANSGYKRNYNNNFNIVAGANQKLDFIAQGLEAKLNVSYASNINEHRNLQRDPTTLPAFYYNSANNTYSSKGNNRFPVFTQNVGNDVFNNSVNSQLSLNYDHNFGVHRVYALALVNDISTVNAADVPVNFRGISGRLGYNFKQTYGVEFDVARNGNDLFRKEQRYGFFPSVSGFWNLGEEKFFKKLFPFIDLFKFRGSYGLTGSDYGYPTVLTSIAYTLPGSGTIFGNGATEGALVNADVTWEKSRKTDVGLDINMFAGKLSMSADYFYEYRYDQLIAQGAIPTIIGQAVPRRNVGISDNKGFELELNYRDKIGAVSYSIGGNLSHFKNKIIYISEAPDYPYLAQTGRQIGLTKGYKFIGFYQVSDFDANGAVRSGVAYPLWSTIQPGDMKYADLNGDGFITAADQTFLSQPNIPTYTYGINLGLNYKGFSLRALIQGAWGYAINVFAEGTDIFNGVPQPLHLQSWTPSHPDNAIFPRIGFNNNINNRTWQTISDFSLTPGSYVRLKSLEFGFQLPKKWIDKTHFIQNCRVYTAGYNLLTIRDTGKFQVDPEIAQGSNAGTAYPITANYTFGLQLGF</sequence>
<evidence type="ECO:0000256" key="7">
    <source>
        <dbReference type="ARBA" id="ARBA00023237"/>
    </source>
</evidence>
<dbReference type="Gene3D" id="2.40.170.20">
    <property type="entry name" value="TonB-dependent receptor, beta-barrel domain"/>
    <property type="match status" value="1"/>
</dbReference>
<keyword evidence="10" id="KW-0732">Signal</keyword>
<gene>
    <name evidence="13" type="ORF">ACFSR6_07745</name>
</gene>
<dbReference type="PROSITE" id="PS52016">
    <property type="entry name" value="TONB_DEPENDENT_REC_3"/>
    <property type="match status" value="1"/>
</dbReference>
<evidence type="ECO:0000256" key="5">
    <source>
        <dbReference type="ARBA" id="ARBA00023077"/>
    </source>
</evidence>
<dbReference type="Gene3D" id="2.60.40.1120">
    <property type="entry name" value="Carboxypeptidase-like, regulatory domain"/>
    <property type="match status" value="1"/>
</dbReference>
<evidence type="ECO:0000259" key="11">
    <source>
        <dbReference type="Pfam" id="PF00593"/>
    </source>
</evidence>
<dbReference type="InterPro" id="IPR036942">
    <property type="entry name" value="Beta-barrel_TonB_sf"/>
</dbReference>
<dbReference type="InterPro" id="IPR023997">
    <property type="entry name" value="TonB-dep_OMP_SusC/RagA_CS"/>
</dbReference>
<evidence type="ECO:0000256" key="6">
    <source>
        <dbReference type="ARBA" id="ARBA00023136"/>
    </source>
</evidence>
<feature type="domain" description="TonB-dependent receptor-like beta-barrel" evidence="11">
    <location>
        <begin position="423"/>
        <end position="884"/>
    </location>
</feature>
<evidence type="ECO:0000313" key="13">
    <source>
        <dbReference type="EMBL" id="MFD2582376.1"/>
    </source>
</evidence>
<evidence type="ECO:0000256" key="3">
    <source>
        <dbReference type="ARBA" id="ARBA00022452"/>
    </source>
</evidence>
<dbReference type="InterPro" id="IPR012910">
    <property type="entry name" value="Plug_dom"/>
</dbReference>
<name>A0ABW5MIW2_9SPHI</name>
<dbReference type="InterPro" id="IPR023996">
    <property type="entry name" value="TonB-dep_OMP_SusC/RagA"/>
</dbReference>
<dbReference type="Proteomes" id="UP001597461">
    <property type="component" value="Unassembled WGS sequence"/>
</dbReference>
<feature type="signal peptide" evidence="10">
    <location>
        <begin position="1"/>
        <end position="21"/>
    </location>
</feature>
<accession>A0ABW5MIW2</accession>
<protein>
    <submittedName>
        <fullName evidence="13">SusC/RagA family TonB-linked outer membrane protein</fullName>
    </submittedName>
</protein>
<comment type="subcellular location">
    <subcellularLocation>
        <location evidence="1 8">Cell outer membrane</location>
        <topology evidence="1 8">Multi-pass membrane protein</topology>
    </subcellularLocation>
</comment>
<evidence type="ECO:0000256" key="8">
    <source>
        <dbReference type="PROSITE-ProRule" id="PRU01360"/>
    </source>
</evidence>
<evidence type="ECO:0000259" key="12">
    <source>
        <dbReference type="Pfam" id="PF07715"/>
    </source>
</evidence>
<dbReference type="Pfam" id="PF13715">
    <property type="entry name" value="CarbopepD_reg_2"/>
    <property type="match status" value="1"/>
</dbReference>
<evidence type="ECO:0000256" key="9">
    <source>
        <dbReference type="RuleBase" id="RU003357"/>
    </source>
</evidence>
<dbReference type="InterPro" id="IPR008969">
    <property type="entry name" value="CarboxyPept-like_regulatory"/>
</dbReference>
<feature type="domain" description="TonB-dependent receptor plug" evidence="12">
    <location>
        <begin position="118"/>
        <end position="225"/>
    </location>
</feature>
<keyword evidence="2 8" id="KW-0813">Transport</keyword>
<dbReference type="SUPFAM" id="SSF56935">
    <property type="entry name" value="Porins"/>
    <property type="match status" value="1"/>
</dbReference>
<feature type="chain" id="PRO_5045615901" evidence="10">
    <location>
        <begin position="22"/>
        <end position="1027"/>
    </location>
</feature>
<keyword evidence="3 8" id="KW-1134">Transmembrane beta strand</keyword>
<dbReference type="EMBL" id="JBHULL010000007">
    <property type="protein sequence ID" value="MFD2582376.1"/>
    <property type="molecule type" value="Genomic_DNA"/>
</dbReference>
<comment type="caution">
    <text evidence="13">The sequence shown here is derived from an EMBL/GenBank/DDBJ whole genome shotgun (WGS) entry which is preliminary data.</text>
</comment>
<dbReference type="NCBIfam" id="TIGR04057">
    <property type="entry name" value="SusC_RagA_signa"/>
    <property type="match status" value="1"/>
</dbReference>
<evidence type="ECO:0000256" key="1">
    <source>
        <dbReference type="ARBA" id="ARBA00004571"/>
    </source>
</evidence>
<dbReference type="SUPFAM" id="SSF49464">
    <property type="entry name" value="Carboxypeptidase regulatory domain-like"/>
    <property type="match status" value="1"/>
</dbReference>
<evidence type="ECO:0000313" key="14">
    <source>
        <dbReference type="Proteomes" id="UP001597461"/>
    </source>
</evidence>
<dbReference type="Pfam" id="PF00593">
    <property type="entry name" value="TonB_dep_Rec_b-barrel"/>
    <property type="match status" value="1"/>
</dbReference>
<comment type="similarity">
    <text evidence="8 9">Belongs to the TonB-dependent receptor family.</text>
</comment>
<dbReference type="RefSeq" id="WP_379077204.1">
    <property type="nucleotide sequence ID" value="NZ_JBHULL010000007.1"/>
</dbReference>
<keyword evidence="6 8" id="KW-0472">Membrane</keyword>
<evidence type="ECO:0000256" key="4">
    <source>
        <dbReference type="ARBA" id="ARBA00022692"/>
    </source>
</evidence>
<dbReference type="InterPro" id="IPR039426">
    <property type="entry name" value="TonB-dep_rcpt-like"/>
</dbReference>
<keyword evidence="5 9" id="KW-0798">TonB box</keyword>
<proteinExistence type="inferred from homology"/>
<reference evidence="14" key="1">
    <citation type="journal article" date="2019" name="Int. J. Syst. Evol. Microbiol.">
        <title>The Global Catalogue of Microorganisms (GCM) 10K type strain sequencing project: providing services to taxonomists for standard genome sequencing and annotation.</title>
        <authorList>
            <consortium name="The Broad Institute Genomics Platform"/>
            <consortium name="The Broad Institute Genome Sequencing Center for Infectious Disease"/>
            <person name="Wu L."/>
            <person name="Ma J."/>
        </authorList>
    </citation>
    <scope>NUCLEOTIDE SEQUENCE [LARGE SCALE GENOMIC DNA]</scope>
    <source>
        <strain evidence="14">KCTC 42866</strain>
    </source>
</reference>
<keyword evidence="4 8" id="KW-0812">Transmembrane</keyword>
<evidence type="ECO:0000256" key="2">
    <source>
        <dbReference type="ARBA" id="ARBA00022448"/>
    </source>
</evidence>
<dbReference type="InterPro" id="IPR037066">
    <property type="entry name" value="Plug_dom_sf"/>
</dbReference>
<dbReference type="Pfam" id="PF07715">
    <property type="entry name" value="Plug"/>
    <property type="match status" value="1"/>
</dbReference>
<dbReference type="InterPro" id="IPR000531">
    <property type="entry name" value="Beta-barrel_TonB"/>
</dbReference>
<organism evidence="13 14">
    <name type="scientific">Pedobacter vanadiisoli</name>
    <dbReference type="NCBI Taxonomy" id="1761975"/>
    <lineage>
        <taxon>Bacteria</taxon>
        <taxon>Pseudomonadati</taxon>
        <taxon>Bacteroidota</taxon>
        <taxon>Sphingobacteriia</taxon>
        <taxon>Sphingobacteriales</taxon>
        <taxon>Sphingobacteriaceae</taxon>
        <taxon>Pedobacter</taxon>
    </lineage>
</organism>
<evidence type="ECO:0000256" key="10">
    <source>
        <dbReference type="SAM" id="SignalP"/>
    </source>
</evidence>
<keyword evidence="14" id="KW-1185">Reference proteome</keyword>
<dbReference type="NCBIfam" id="TIGR04056">
    <property type="entry name" value="OMP_RagA_SusC"/>
    <property type="match status" value="1"/>
</dbReference>
<dbReference type="Gene3D" id="2.170.130.10">
    <property type="entry name" value="TonB-dependent receptor, plug domain"/>
    <property type="match status" value="1"/>
</dbReference>